<evidence type="ECO:0000256" key="1">
    <source>
        <dbReference type="SAM" id="MobiDB-lite"/>
    </source>
</evidence>
<protein>
    <submittedName>
        <fullName evidence="2">Uncharacterized protein</fullName>
    </submittedName>
</protein>
<proteinExistence type="predicted"/>
<keyword evidence="3" id="KW-1185">Reference proteome</keyword>
<evidence type="ECO:0000313" key="3">
    <source>
        <dbReference type="Proteomes" id="UP000266272"/>
    </source>
</evidence>
<reference evidence="2 3" key="1">
    <citation type="journal article" date="2018" name="PLoS Pathog.">
        <title>Evolution of structural diversity of trichothecenes, a family of toxins produced by plant pathogenic and entomopathogenic fungi.</title>
        <authorList>
            <person name="Proctor R.H."/>
            <person name="McCormick S.P."/>
            <person name="Kim H.S."/>
            <person name="Cardoza R.E."/>
            <person name="Stanley A.M."/>
            <person name="Lindo L."/>
            <person name="Kelly A."/>
            <person name="Brown D.W."/>
            <person name="Lee T."/>
            <person name="Vaughan M.M."/>
            <person name="Alexander N.J."/>
            <person name="Busman M."/>
            <person name="Gutierrez S."/>
        </authorList>
    </citation>
    <scope>NUCLEOTIDE SEQUENCE [LARGE SCALE GENOMIC DNA]</scope>
    <source>
        <strain evidence="2 3">IBT 40837</strain>
    </source>
</reference>
<evidence type="ECO:0000313" key="2">
    <source>
        <dbReference type="EMBL" id="RFU78563.1"/>
    </source>
</evidence>
<feature type="region of interest" description="Disordered" evidence="1">
    <location>
        <begin position="74"/>
        <end position="101"/>
    </location>
</feature>
<dbReference type="OrthoDB" id="4900566at2759"/>
<accession>A0A395NRK4</accession>
<dbReference type="Proteomes" id="UP000266272">
    <property type="component" value="Unassembled WGS sequence"/>
</dbReference>
<organism evidence="2 3">
    <name type="scientific">Trichoderma arundinaceum</name>
    <dbReference type="NCBI Taxonomy" id="490622"/>
    <lineage>
        <taxon>Eukaryota</taxon>
        <taxon>Fungi</taxon>
        <taxon>Dikarya</taxon>
        <taxon>Ascomycota</taxon>
        <taxon>Pezizomycotina</taxon>
        <taxon>Sordariomycetes</taxon>
        <taxon>Hypocreomycetidae</taxon>
        <taxon>Hypocreales</taxon>
        <taxon>Hypocreaceae</taxon>
        <taxon>Trichoderma</taxon>
    </lineage>
</organism>
<gene>
    <name evidence="2" type="ORF">TARUN_3657</name>
</gene>
<comment type="caution">
    <text evidence="2">The sequence shown here is derived from an EMBL/GenBank/DDBJ whole genome shotgun (WGS) entry which is preliminary data.</text>
</comment>
<feature type="compositionally biased region" description="Basic and acidic residues" evidence="1">
    <location>
        <begin position="211"/>
        <end position="224"/>
    </location>
</feature>
<name>A0A395NRK4_TRIAR</name>
<dbReference type="AlphaFoldDB" id="A0A395NRK4"/>
<feature type="compositionally biased region" description="Acidic residues" evidence="1">
    <location>
        <begin position="82"/>
        <end position="92"/>
    </location>
</feature>
<sequence>MSEEIIFLDNTTVYLDPGDLPPPATKLVITQLLDASQDSPCWAWIIVGAFYDSQDRALWSTELFFANLDPHAGLGEERTSETEAEAGSEWELESAAAESGTEIEIEAGAEAEAEADTESRTGTSSNQIACDVRLRIAHASLPIKCAGLVAVNTELGASSPDAEYRSFFQLHPLRFEGFRGPFDPDIGDGSGFTILPNVHPRPAHDPNLTHPDNHHGSHHHDQLLHQHPSTLPNPVAGQWVANYDPVLGRWLHGFVPFH</sequence>
<dbReference type="EMBL" id="PXOA01000204">
    <property type="protein sequence ID" value="RFU78563.1"/>
    <property type="molecule type" value="Genomic_DNA"/>
</dbReference>
<feature type="region of interest" description="Disordered" evidence="1">
    <location>
        <begin position="199"/>
        <end position="231"/>
    </location>
</feature>